<dbReference type="FunFam" id="1.10.10.10:FF:000001">
    <property type="entry name" value="LysR family transcriptional regulator"/>
    <property type="match status" value="1"/>
</dbReference>
<dbReference type="RefSeq" id="WP_064267371.1">
    <property type="nucleotide sequence ID" value="NZ_LXJZ01000119.1"/>
</dbReference>
<proteinExistence type="inferred from homology"/>
<dbReference type="GO" id="GO:0032993">
    <property type="term" value="C:protein-DNA complex"/>
    <property type="evidence" value="ECO:0007669"/>
    <property type="project" value="TreeGrafter"/>
</dbReference>
<dbReference type="PANTHER" id="PTHR30346">
    <property type="entry name" value="TRANSCRIPTIONAL DUAL REGULATOR HCAR-RELATED"/>
    <property type="match status" value="1"/>
</dbReference>
<evidence type="ECO:0000313" key="6">
    <source>
        <dbReference type="EMBL" id="OAJ59723.1"/>
    </source>
</evidence>
<dbReference type="CDD" id="cd08414">
    <property type="entry name" value="PBP2_LTTR_aromatics_like"/>
    <property type="match status" value="1"/>
</dbReference>
<dbReference type="OrthoDB" id="5292387at2"/>
<organism evidence="6 9">
    <name type="scientific">Paraburkholderia ginsengiterrae</name>
    <dbReference type="NCBI Taxonomy" id="1462993"/>
    <lineage>
        <taxon>Bacteria</taxon>
        <taxon>Pseudomonadati</taxon>
        <taxon>Pseudomonadota</taxon>
        <taxon>Betaproteobacteria</taxon>
        <taxon>Burkholderiales</taxon>
        <taxon>Burkholderiaceae</taxon>
        <taxon>Paraburkholderia</taxon>
    </lineage>
</organism>
<evidence type="ECO:0000259" key="5">
    <source>
        <dbReference type="PROSITE" id="PS50931"/>
    </source>
</evidence>
<dbReference type="EMBL" id="LXJZ01000119">
    <property type="protein sequence ID" value="OAJ59835.1"/>
    <property type="molecule type" value="Genomic_DNA"/>
</dbReference>
<gene>
    <name evidence="7" type="ORF">A6V36_26060</name>
    <name evidence="6" type="ORF">A6V37_26580</name>
</gene>
<evidence type="ECO:0000256" key="3">
    <source>
        <dbReference type="ARBA" id="ARBA00023125"/>
    </source>
</evidence>
<dbReference type="PRINTS" id="PR00039">
    <property type="entry name" value="HTHLYSR"/>
</dbReference>
<dbReference type="Gene3D" id="3.40.190.10">
    <property type="entry name" value="Periplasmic binding protein-like II"/>
    <property type="match status" value="2"/>
</dbReference>
<evidence type="ECO:0000313" key="7">
    <source>
        <dbReference type="EMBL" id="OAJ59835.1"/>
    </source>
</evidence>
<dbReference type="GO" id="GO:0003700">
    <property type="term" value="F:DNA-binding transcription factor activity"/>
    <property type="evidence" value="ECO:0007669"/>
    <property type="project" value="InterPro"/>
</dbReference>
<comment type="caution">
    <text evidence="6">The sequence shown here is derived from an EMBL/GenBank/DDBJ whole genome shotgun (WGS) entry which is preliminary data.</text>
</comment>
<keyword evidence="8" id="KW-1185">Reference proteome</keyword>
<dbReference type="InterPro" id="IPR036388">
    <property type="entry name" value="WH-like_DNA-bd_sf"/>
</dbReference>
<dbReference type="Pfam" id="PF03466">
    <property type="entry name" value="LysR_substrate"/>
    <property type="match status" value="1"/>
</dbReference>
<dbReference type="SUPFAM" id="SSF53850">
    <property type="entry name" value="Periplasmic binding protein-like II"/>
    <property type="match status" value="1"/>
</dbReference>
<dbReference type="AlphaFoldDB" id="A0A1A9N831"/>
<dbReference type="SUPFAM" id="SSF46785">
    <property type="entry name" value="Winged helix' DNA-binding domain"/>
    <property type="match status" value="1"/>
</dbReference>
<dbReference type="PANTHER" id="PTHR30346:SF17">
    <property type="entry name" value="LYSR FAMILY TRANSCRIPTIONAL REGULATOR"/>
    <property type="match status" value="1"/>
</dbReference>
<comment type="similarity">
    <text evidence="1">Belongs to the LysR transcriptional regulatory family.</text>
</comment>
<dbReference type="STRING" id="1462993.A6V36_26060"/>
<dbReference type="Proteomes" id="UP000078116">
    <property type="component" value="Unassembled WGS sequence"/>
</dbReference>
<accession>A0A1A9N831</accession>
<dbReference type="GO" id="GO:0003677">
    <property type="term" value="F:DNA binding"/>
    <property type="evidence" value="ECO:0007669"/>
    <property type="project" value="UniProtKB-KW"/>
</dbReference>
<dbReference type="Proteomes" id="UP000077961">
    <property type="component" value="Unassembled WGS sequence"/>
</dbReference>
<dbReference type="PROSITE" id="PS50931">
    <property type="entry name" value="HTH_LYSR"/>
    <property type="match status" value="1"/>
</dbReference>
<keyword evidence="2" id="KW-0805">Transcription regulation</keyword>
<evidence type="ECO:0000313" key="8">
    <source>
        <dbReference type="Proteomes" id="UP000077961"/>
    </source>
</evidence>
<sequence>MIESRQLKFFITVVEDLHFSRAADRLGVAQSAVSTQIQRLERQVGAKLINRKNRQPVTLTDAGLLFYEEAVAALRHVERAEEVGRLAAQGIYGIVTLGFVASGVTTGIMSQMLGAFRYDHQDVKLNVLAMATPRQLEALASGEIDVGIVRSRRQYASGISASVIHSERLLVAMSDNHPLAGKRNLRAADLGGQTFIVPQFNETEGFSATLARLSAAGGFVISSEYRVNDFISAVSLAAAGYGIVVAPESIRVFHQPGVVCLNIRDFSEEVQLALVYRTREQSRAVKSFIKSALGTISPSRQRG</sequence>
<protein>
    <submittedName>
        <fullName evidence="6">LysR family transcriptional regulator</fullName>
    </submittedName>
</protein>
<dbReference type="InterPro" id="IPR005119">
    <property type="entry name" value="LysR_subst-bd"/>
</dbReference>
<keyword evidence="3" id="KW-0238">DNA-binding</keyword>
<evidence type="ECO:0000256" key="1">
    <source>
        <dbReference type="ARBA" id="ARBA00009437"/>
    </source>
</evidence>
<evidence type="ECO:0000313" key="9">
    <source>
        <dbReference type="Proteomes" id="UP000078116"/>
    </source>
</evidence>
<reference evidence="8 9" key="1">
    <citation type="submission" date="2016-04" db="EMBL/GenBank/DDBJ databases">
        <title>Reclassification of Paraburkholderia panaciterrae (Farh et al. 2015) Dobritsa &amp; Samadpour 2016 as a later homotypic synonym of Paraburkholderia ginsengiterrae (Farh et al. 2015) Dobritsa &amp; Samadpour 2016.</title>
        <authorList>
            <person name="Dobritsa A.P."/>
            <person name="Kutumbaka K."/>
            <person name="Samadpour M."/>
        </authorList>
    </citation>
    <scope>NUCLEOTIDE SEQUENCE [LARGE SCALE GENOMIC DNA]</scope>
    <source>
        <strain evidence="6 9">DCY85</strain>
        <strain evidence="7 8">DCY85-1</strain>
    </source>
</reference>
<name>A0A1A9N831_9BURK</name>
<evidence type="ECO:0000256" key="2">
    <source>
        <dbReference type="ARBA" id="ARBA00023015"/>
    </source>
</evidence>
<dbReference type="Pfam" id="PF00126">
    <property type="entry name" value="HTH_1"/>
    <property type="match status" value="1"/>
</dbReference>
<feature type="domain" description="HTH lysR-type" evidence="5">
    <location>
        <begin position="2"/>
        <end position="60"/>
    </location>
</feature>
<dbReference type="EMBL" id="LXKA01000254">
    <property type="protein sequence ID" value="OAJ59723.1"/>
    <property type="molecule type" value="Genomic_DNA"/>
</dbReference>
<dbReference type="InterPro" id="IPR000847">
    <property type="entry name" value="LysR_HTH_N"/>
</dbReference>
<evidence type="ECO:0000256" key="4">
    <source>
        <dbReference type="ARBA" id="ARBA00023163"/>
    </source>
</evidence>
<dbReference type="InterPro" id="IPR036390">
    <property type="entry name" value="WH_DNA-bd_sf"/>
</dbReference>
<dbReference type="Gene3D" id="1.10.10.10">
    <property type="entry name" value="Winged helix-like DNA-binding domain superfamily/Winged helix DNA-binding domain"/>
    <property type="match status" value="1"/>
</dbReference>
<keyword evidence="4" id="KW-0804">Transcription</keyword>